<sequence length="110" mass="11517">MEGPHVMLLAIVLSLSARALAETETSEASSLQGLYKSLNIPPQLTGWEGGDPCAESWKGISCLGRSVTTIKIQGLGIRGSLGIEFSALSSLKELDVSDNNIGEEDEGNGV</sequence>
<feature type="domain" description="Leucine-rich repeat-containing N-terminal plant-type" evidence="11">
    <location>
        <begin position="26"/>
        <end position="62"/>
    </location>
</feature>
<evidence type="ECO:0000313" key="12">
    <source>
        <dbReference type="EMBL" id="KAK1316367.1"/>
    </source>
</evidence>
<dbReference type="Proteomes" id="UP001180020">
    <property type="component" value="Unassembled WGS sequence"/>
</dbReference>
<organism evidence="12 13">
    <name type="scientific">Acorus calamus</name>
    <name type="common">Sweet flag</name>
    <dbReference type="NCBI Taxonomy" id="4465"/>
    <lineage>
        <taxon>Eukaryota</taxon>
        <taxon>Viridiplantae</taxon>
        <taxon>Streptophyta</taxon>
        <taxon>Embryophyta</taxon>
        <taxon>Tracheophyta</taxon>
        <taxon>Spermatophyta</taxon>
        <taxon>Magnoliopsida</taxon>
        <taxon>Liliopsida</taxon>
        <taxon>Acoraceae</taxon>
        <taxon>Acorus</taxon>
    </lineage>
</organism>
<evidence type="ECO:0000256" key="3">
    <source>
        <dbReference type="ARBA" id="ARBA00022692"/>
    </source>
</evidence>
<comment type="subcellular location">
    <subcellularLocation>
        <location evidence="1">Membrane</location>
        <topology evidence="1">Single-pass membrane protein</topology>
    </subcellularLocation>
</comment>
<comment type="caution">
    <text evidence="12">The sequence shown here is derived from an EMBL/GenBank/DDBJ whole genome shotgun (WGS) entry which is preliminary data.</text>
</comment>
<evidence type="ECO:0000256" key="8">
    <source>
        <dbReference type="ARBA" id="ARBA00023170"/>
    </source>
</evidence>
<evidence type="ECO:0000256" key="6">
    <source>
        <dbReference type="ARBA" id="ARBA00022989"/>
    </source>
</evidence>
<accession>A0AAV9EST8</accession>
<evidence type="ECO:0000256" key="4">
    <source>
        <dbReference type="ARBA" id="ARBA00022729"/>
    </source>
</evidence>
<evidence type="ECO:0000256" key="10">
    <source>
        <dbReference type="SAM" id="SignalP"/>
    </source>
</evidence>
<evidence type="ECO:0000259" key="11">
    <source>
        <dbReference type="Pfam" id="PF08263"/>
    </source>
</evidence>
<dbReference type="PANTHER" id="PTHR47986:SF1">
    <property type="entry name" value="OS04G0685900 PROTEIN"/>
    <property type="match status" value="1"/>
</dbReference>
<protein>
    <submittedName>
        <fullName evidence="12">Protein STRUBBELIG-RECEPTOR FAMILY 8</fullName>
    </submittedName>
</protein>
<evidence type="ECO:0000256" key="9">
    <source>
        <dbReference type="ARBA" id="ARBA00023180"/>
    </source>
</evidence>
<keyword evidence="4 10" id="KW-0732">Signal</keyword>
<keyword evidence="3" id="KW-0812">Transmembrane</keyword>
<dbReference type="Gene3D" id="3.80.10.10">
    <property type="entry name" value="Ribonuclease Inhibitor"/>
    <property type="match status" value="1"/>
</dbReference>
<proteinExistence type="predicted"/>
<keyword evidence="8" id="KW-0675">Receptor</keyword>
<evidence type="ECO:0000256" key="1">
    <source>
        <dbReference type="ARBA" id="ARBA00004167"/>
    </source>
</evidence>
<feature type="signal peptide" evidence="10">
    <location>
        <begin position="1"/>
        <end position="21"/>
    </location>
</feature>
<keyword evidence="9" id="KW-0325">Glycoprotein</keyword>
<evidence type="ECO:0000256" key="5">
    <source>
        <dbReference type="ARBA" id="ARBA00022737"/>
    </source>
</evidence>
<dbReference type="GO" id="GO:0016020">
    <property type="term" value="C:membrane"/>
    <property type="evidence" value="ECO:0007669"/>
    <property type="project" value="UniProtKB-SubCell"/>
</dbReference>
<feature type="chain" id="PRO_5043731797" evidence="10">
    <location>
        <begin position="22"/>
        <end position="110"/>
    </location>
</feature>
<keyword evidence="5" id="KW-0677">Repeat</keyword>
<dbReference type="PANTHER" id="PTHR47986">
    <property type="entry name" value="OSJNBA0070M12.3 PROTEIN"/>
    <property type="match status" value="1"/>
</dbReference>
<reference evidence="12" key="2">
    <citation type="submission" date="2023-06" db="EMBL/GenBank/DDBJ databases">
        <authorList>
            <person name="Ma L."/>
            <person name="Liu K.-W."/>
            <person name="Li Z."/>
            <person name="Hsiao Y.-Y."/>
            <person name="Qi Y."/>
            <person name="Fu T."/>
            <person name="Tang G."/>
            <person name="Zhang D."/>
            <person name="Sun W.-H."/>
            <person name="Liu D.-K."/>
            <person name="Li Y."/>
            <person name="Chen G.-Z."/>
            <person name="Liu X.-D."/>
            <person name="Liao X.-Y."/>
            <person name="Jiang Y.-T."/>
            <person name="Yu X."/>
            <person name="Hao Y."/>
            <person name="Huang J."/>
            <person name="Zhao X.-W."/>
            <person name="Ke S."/>
            <person name="Chen Y.-Y."/>
            <person name="Wu W.-L."/>
            <person name="Hsu J.-L."/>
            <person name="Lin Y.-F."/>
            <person name="Huang M.-D."/>
            <person name="Li C.-Y."/>
            <person name="Huang L."/>
            <person name="Wang Z.-W."/>
            <person name="Zhao X."/>
            <person name="Zhong W.-Y."/>
            <person name="Peng D.-H."/>
            <person name="Ahmad S."/>
            <person name="Lan S."/>
            <person name="Zhang J.-S."/>
            <person name="Tsai W.-C."/>
            <person name="Van De Peer Y."/>
            <person name="Liu Z.-J."/>
        </authorList>
    </citation>
    <scope>NUCLEOTIDE SEQUENCE</scope>
    <source>
        <strain evidence="12">CP</strain>
        <tissue evidence="12">Leaves</tissue>
    </source>
</reference>
<keyword evidence="13" id="KW-1185">Reference proteome</keyword>
<keyword evidence="2" id="KW-0433">Leucine-rich repeat</keyword>
<dbReference type="AlphaFoldDB" id="A0AAV9EST8"/>
<evidence type="ECO:0000256" key="2">
    <source>
        <dbReference type="ARBA" id="ARBA00022614"/>
    </source>
</evidence>
<dbReference type="EMBL" id="JAUJYO010000005">
    <property type="protein sequence ID" value="KAK1316367.1"/>
    <property type="molecule type" value="Genomic_DNA"/>
</dbReference>
<dbReference type="InterPro" id="IPR052422">
    <property type="entry name" value="Auxin_Ser/Thr_Kinase"/>
</dbReference>
<evidence type="ECO:0000256" key="7">
    <source>
        <dbReference type="ARBA" id="ARBA00023136"/>
    </source>
</evidence>
<gene>
    <name evidence="12" type="primary">SRF8</name>
    <name evidence="12" type="ORF">QJS10_CPA05g01611</name>
</gene>
<dbReference type="Pfam" id="PF08263">
    <property type="entry name" value="LRRNT_2"/>
    <property type="match status" value="1"/>
</dbReference>
<name>A0AAV9EST8_ACOCL</name>
<dbReference type="InterPro" id="IPR013210">
    <property type="entry name" value="LRR_N_plant-typ"/>
</dbReference>
<dbReference type="InterPro" id="IPR032675">
    <property type="entry name" value="LRR_dom_sf"/>
</dbReference>
<reference evidence="12" key="1">
    <citation type="journal article" date="2023" name="Nat. Commun.">
        <title>Diploid and tetraploid genomes of Acorus and the evolution of monocots.</title>
        <authorList>
            <person name="Ma L."/>
            <person name="Liu K.W."/>
            <person name="Li Z."/>
            <person name="Hsiao Y.Y."/>
            <person name="Qi Y."/>
            <person name="Fu T."/>
            <person name="Tang G.D."/>
            <person name="Zhang D."/>
            <person name="Sun W.H."/>
            <person name="Liu D.K."/>
            <person name="Li Y."/>
            <person name="Chen G.Z."/>
            <person name="Liu X.D."/>
            <person name="Liao X.Y."/>
            <person name="Jiang Y.T."/>
            <person name="Yu X."/>
            <person name="Hao Y."/>
            <person name="Huang J."/>
            <person name="Zhao X.W."/>
            <person name="Ke S."/>
            <person name="Chen Y.Y."/>
            <person name="Wu W.L."/>
            <person name="Hsu J.L."/>
            <person name="Lin Y.F."/>
            <person name="Huang M.D."/>
            <person name="Li C.Y."/>
            <person name="Huang L."/>
            <person name="Wang Z.W."/>
            <person name="Zhao X."/>
            <person name="Zhong W.Y."/>
            <person name="Peng D.H."/>
            <person name="Ahmad S."/>
            <person name="Lan S."/>
            <person name="Zhang J.S."/>
            <person name="Tsai W.C."/>
            <person name="Van de Peer Y."/>
            <person name="Liu Z.J."/>
        </authorList>
    </citation>
    <scope>NUCLEOTIDE SEQUENCE</scope>
    <source>
        <strain evidence="12">CP</strain>
    </source>
</reference>
<dbReference type="SUPFAM" id="SSF52058">
    <property type="entry name" value="L domain-like"/>
    <property type="match status" value="1"/>
</dbReference>
<keyword evidence="7" id="KW-0472">Membrane</keyword>
<keyword evidence="6" id="KW-1133">Transmembrane helix</keyword>
<evidence type="ECO:0000313" key="13">
    <source>
        <dbReference type="Proteomes" id="UP001180020"/>
    </source>
</evidence>